<dbReference type="GeneID" id="43581389"/>
<evidence type="ECO:0000256" key="10">
    <source>
        <dbReference type="SAM" id="MobiDB-lite"/>
    </source>
</evidence>
<dbReference type="GO" id="GO:0003743">
    <property type="term" value="F:translation initiation factor activity"/>
    <property type="evidence" value="ECO:0007669"/>
    <property type="project" value="UniProtKB-KW"/>
</dbReference>
<dbReference type="GO" id="GO:0005851">
    <property type="term" value="C:eukaryotic translation initiation factor 2B complex"/>
    <property type="evidence" value="ECO:0007669"/>
    <property type="project" value="TreeGrafter"/>
</dbReference>
<gene>
    <name evidence="11" type="ORF">SAPINGB_P002571</name>
</gene>
<feature type="compositionally biased region" description="Low complexity" evidence="10">
    <location>
        <begin position="105"/>
        <end position="114"/>
    </location>
</feature>
<dbReference type="GO" id="GO:0005829">
    <property type="term" value="C:cytosol"/>
    <property type="evidence" value="ECO:0007669"/>
    <property type="project" value="UniProtKB-SubCell"/>
</dbReference>
<evidence type="ECO:0000256" key="9">
    <source>
        <dbReference type="RuleBase" id="RU003814"/>
    </source>
</evidence>
<dbReference type="AlphaFoldDB" id="A0A5E8BGQ2"/>
<keyword evidence="12" id="KW-1185">Reference proteome</keyword>
<evidence type="ECO:0000313" key="11">
    <source>
        <dbReference type="EMBL" id="VVT50041.1"/>
    </source>
</evidence>
<keyword evidence="4" id="KW-0396">Initiation factor</keyword>
<dbReference type="Pfam" id="PF01008">
    <property type="entry name" value="IF-2B"/>
    <property type="match status" value="1"/>
</dbReference>
<protein>
    <recommendedName>
        <fullName evidence="6">Translation initiation factor eIF2B subunit beta</fullName>
    </recommendedName>
    <alternativeName>
        <fullName evidence="7">eIF2B GDP-GTP exchange factor subunit beta</fullName>
    </alternativeName>
</protein>
<dbReference type="FunFam" id="3.40.50.10470:FF:000008">
    <property type="entry name" value="Translation initiation factor 2B, beta subunit"/>
    <property type="match status" value="1"/>
</dbReference>
<feature type="region of interest" description="Disordered" evidence="10">
    <location>
        <begin position="97"/>
        <end position="119"/>
    </location>
</feature>
<accession>A0A5E8BGQ2</accession>
<dbReference type="InterPro" id="IPR000649">
    <property type="entry name" value="IF-2B-related"/>
</dbReference>
<comment type="similarity">
    <text evidence="2 9">Belongs to the eIF-2B alpha/beta/delta subunits family.</text>
</comment>
<dbReference type="RefSeq" id="XP_031853180.1">
    <property type="nucleotide sequence ID" value="XM_031997289.1"/>
</dbReference>
<sequence>MFSQQAAQKSGDISVQISAFIQQLKRRELSGANNVAIDTANLLLRFISANKWTKVDTLLRDVKALGLRLEAAQPQELVCGNIVRRVLAIIREAYESPSNNNTSDQKQQQQQQQQLKPEYNLPPSSSMFELLSESNRSETFAAAQTTSKRGKNYKAEIIEGIQELIDEITNVEEAVSGFSLDMIHENEIILAATPDSRTVLKFLLRAQKKRNFAVIVTESYPNSTSEAHVFAGKLAKAGIETAVVPDTMVFALMSRVGKVIVGTRAVLANGGCVVSAGVANVCECARQYRAPVLAVTGLYKLSPLYPFDVESLIEVGDSGKVVDFEDGEMVDRVDAVNPVYDYVPPEHVDIVVSNLGGYAPSFVYRLVLDYYSPDDVNLGESV</sequence>
<keyword evidence="5" id="KW-0648">Protein biosynthesis</keyword>
<keyword evidence="3" id="KW-0963">Cytoplasm</keyword>
<dbReference type="PANTHER" id="PTHR45859:SF1">
    <property type="entry name" value="TRANSLATION INITIATION FACTOR EIF-2B SUBUNIT BETA"/>
    <property type="match status" value="1"/>
</dbReference>
<evidence type="ECO:0000256" key="2">
    <source>
        <dbReference type="ARBA" id="ARBA00007251"/>
    </source>
</evidence>
<evidence type="ECO:0000256" key="5">
    <source>
        <dbReference type="ARBA" id="ARBA00022917"/>
    </source>
</evidence>
<dbReference type="OrthoDB" id="269919at2759"/>
<evidence type="ECO:0000256" key="1">
    <source>
        <dbReference type="ARBA" id="ARBA00004514"/>
    </source>
</evidence>
<evidence type="ECO:0000256" key="3">
    <source>
        <dbReference type="ARBA" id="ARBA00022490"/>
    </source>
</evidence>
<dbReference type="GO" id="GO:0005085">
    <property type="term" value="F:guanyl-nucleotide exchange factor activity"/>
    <property type="evidence" value="ECO:0007669"/>
    <property type="project" value="TreeGrafter"/>
</dbReference>
<dbReference type="InterPro" id="IPR042529">
    <property type="entry name" value="IF_2B-like_C"/>
</dbReference>
<evidence type="ECO:0000256" key="7">
    <source>
        <dbReference type="ARBA" id="ARBA00044228"/>
    </source>
</evidence>
<proteinExistence type="inferred from homology"/>
<reference evidence="11 12" key="1">
    <citation type="submission" date="2019-09" db="EMBL/GenBank/DDBJ databases">
        <authorList>
            <person name="Brejova B."/>
        </authorList>
    </citation>
    <scope>NUCLEOTIDE SEQUENCE [LARGE SCALE GENOMIC DNA]</scope>
</reference>
<dbReference type="InterPro" id="IPR037171">
    <property type="entry name" value="NagB/RpiA_transferase-like"/>
</dbReference>
<dbReference type="Proteomes" id="UP000398389">
    <property type="component" value="Unassembled WGS sequence"/>
</dbReference>
<dbReference type="EMBL" id="CABVLU010000002">
    <property type="protein sequence ID" value="VVT50041.1"/>
    <property type="molecule type" value="Genomic_DNA"/>
</dbReference>
<evidence type="ECO:0000256" key="6">
    <source>
        <dbReference type="ARBA" id="ARBA00044122"/>
    </source>
</evidence>
<name>A0A5E8BGQ2_9ASCO</name>
<dbReference type="SUPFAM" id="SSF100950">
    <property type="entry name" value="NagB/RpiA/CoA transferase-like"/>
    <property type="match status" value="1"/>
</dbReference>
<dbReference type="Gene3D" id="3.40.50.10470">
    <property type="entry name" value="Translation initiation factor eif-2b, domain 2"/>
    <property type="match status" value="1"/>
</dbReference>
<evidence type="ECO:0000256" key="8">
    <source>
        <dbReference type="ARBA" id="ARBA00046432"/>
    </source>
</evidence>
<evidence type="ECO:0000313" key="12">
    <source>
        <dbReference type="Proteomes" id="UP000398389"/>
    </source>
</evidence>
<dbReference type="PANTHER" id="PTHR45859">
    <property type="entry name" value="TRANSLATION INITIATION FACTOR EIF-2B SUBUNIT BETA"/>
    <property type="match status" value="1"/>
</dbReference>
<evidence type="ECO:0000256" key="4">
    <source>
        <dbReference type="ARBA" id="ARBA00022540"/>
    </source>
</evidence>
<comment type="subcellular location">
    <subcellularLocation>
        <location evidence="1">Cytoplasm</location>
        <location evidence="1">Cytosol</location>
    </subcellularLocation>
</comment>
<organism evidence="11 12">
    <name type="scientific">Magnusiomyces paraingens</name>
    <dbReference type="NCBI Taxonomy" id="2606893"/>
    <lineage>
        <taxon>Eukaryota</taxon>
        <taxon>Fungi</taxon>
        <taxon>Dikarya</taxon>
        <taxon>Ascomycota</taxon>
        <taxon>Saccharomycotina</taxon>
        <taxon>Dipodascomycetes</taxon>
        <taxon>Dipodascales</taxon>
        <taxon>Dipodascaceae</taxon>
        <taxon>Magnusiomyces</taxon>
    </lineage>
</organism>
<comment type="subunit">
    <text evidence="8">Component of the translation initiation factor 2B (eIF2B) complex which is a heterodecamer of two sets of five different subunits: alpha, beta, gamma, delta and epsilon. Subunits alpha, beta and delta comprise a regulatory subcomplex and subunits epsilon and gamma comprise a catalytic subcomplex. Within the complex, the hexameric regulatory complex resides at the center, with the two heterodimeric catalytic subcomplexes bound on opposite sides.</text>
</comment>
<dbReference type="InterPro" id="IPR051855">
    <property type="entry name" value="eIF2B_beta_subunit"/>
</dbReference>